<organism evidence="1 2">
    <name type="scientific">Budvicia aquatica</name>
    <dbReference type="NCBI Taxonomy" id="82979"/>
    <lineage>
        <taxon>Bacteria</taxon>
        <taxon>Pseudomonadati</taxon>
        <taxon>Pseudomonadota</taxon>
        <taxon>Gammaproteobacteria</taxon>
        <taxon>Enterobacterales</taxon>
        <taxon>Budviciaceae</taxon>
        <taxon>Budvicia</taxon>
    </lineage>
</organism>
<accession>A0A2C6DQP6</accession>
<dbReference type="Proteomes" id="UP000224974">
    <property type="component" value="Unassembled WGS sequence"/>
</dbReference>
<dbReference type="OrthoDB" id="6058934at2"/>
<proteinExistence type="predicted"/>
<reference evidence="2" key="1">
    <citation type="submission" date="2017-09" db="EMBL/GenBank/DDBJ databases">
        <title>FDA dAtabase for Regulatory Grade micrObial Sequences (FDA-ARGOS): Supporting development and validation of Infectious Disease Dx tests.</title>
        <authorList>
            <person name="Minogue T."/>
            <person name="Wolcott M."/>
            <person name="Wasieloski L."/>
            <person name="Aguilar W."/>
            <person name="Moore D."/>
            <person name="Tallon L."/>
            <person name="Sadzewicz L."/>
            <person name="Ott S."/>
            <person name="Zhao X."/>
            <person name="Nagaraj S."/>
            <person name="Vavikolanu K."/>
            <person name="Aluvathingal J."/>
            <person name="Nadendla S."/>
            <person name="Sichtig H."/>
        </authorList>
    </citation>
    <scope>NUCLEOTIDE SEQUENCE [LARGE SCALE GENOMIC DNA]</scope>
    <source>
        <strain evidence="2">FDAARGOS_387</strain>
    </source>
</reference>
<evidence type="ECO:0000313" key="2">
    <source>
        <dbReference type="Proteomes" id="UP000224974"/>
    </source>
</evidence>
<protein>
    <submittedName>
        <fullName evidence="1">Uncharacterized protein</fullName>
    </submittedName>
</protein>
<evidence type="ECO:0000313" key="1">
    <source>
        <dbReference type="EMBL" id="PHI30652.1"/>
    </source>
</evidence>
<dbReference type="RefSeq" id="WP_029092851.1">
    <property type="nucleotide sequence ID" value="NZ_PDDX01000001.1"/>
</dbReference>
<dbReference type="AlphaFoldDB" id="A0A2C6DQP6"/>
<dbReference type="STRING" id="1111728.GCA_000427805_00216"/>
<dbReference type="EMBL" id="PDDX01000001">
    <property type="protein sequence ID" value="PHI30652.1"/>
    <property type="molecule type" value="Genomic_DNA"/>
</dbReference>
<comment type="caution">
    <text evidence="1">The sequence shown here is derived from an EMBL/GenBank/DDBJ whole genome shotgun (WGS) entry which is preliminary data.</text>
</comment>
<sequence length="204" mass="22728">MTWYADEILIPASDEVIQYIAADPQLSPFTYVIPDLNDYPWYSPGHQHNLPAKGLVVIRPVKSAGDHAATWYGEPFIEWSALTNLQADSALLNSDVEKIHNPDSLPPQTFRRYLFALAQKLNTTVVYYSGAMWGGSIDYESVLAYSPRHESVFNTNPDFDSEHDSAESALCLGLAAIGISTAVFFAPHTRSFPWQDYAIKLNNG</sequence>
<keyword evidence="2" id="KW-1185">Reference proteome</keyword>
<gene>
    <name evidence="1" type="ORF">CRN84_15550</name>
</gene>
<name>A0A2C6DQP6_9GAMM</name>